<accession>A0A5C3PMR3</accession>
<feature type="region of interest" description="Disordered" evidence="1">
    <location>
        <begin position="511"/>
        <end position="542"/>
    </location>
</feature>
<feature type="region of interest" description="Disordered" evidence="1">
    <location>
        <begin position="290"/>
        <end position="337"/>
    </location>
</feature>
<dbReference type="Proteomes" id="UP000308197">
    <property type="component" value="Unassembled WGS sequence"/>
</dbReference>
<keyword evidence="4" id="KW-1185">Reference proteome</keyword>
<protein>
    <recommendedName>
        <fullName evidence="2">BZIP domain-containing protein</fullName>
    </recommendedName>
</protein>
<feature type="compositionally biased region" description="Basic and acidic residues" evidence="1">
    <location>
        <begin position="516"/>
        <end position="527"/>
    </location>
</feature>
<feature type="region of interest" description="Disordered" evidence="1">
    <location>
        <begin position="596"/>
        <end position="615"/>
    </location>
</feature>
<sequence length="650" mass="71335">MSFASGIHPAYDVYAQELWSLGHGHAMWGPEPSPAFGEVRLGDVGYLREGHFSFLFNCMCDAHDPVNKRGVPGDFEVFAPPDANSIQHCPDKITQSELHSKNIRSLAVSVGASVSETITTTTAAATLRYQCAQTSGALLLLKENAHKWFLDCDRHIKAYMSAHIEQWHEFATMRLGIDVKQEDIIFVSGCTKTSVWAEAAFHGTSSQGELVVSGGWPVPAVAGAEFRVSLSRSADASVFSRIGPSHRVQKTNSSETVAFDIESDTVSADQCIFLNYHKAKQRKRWRPLKVMKAAAEPQDPGSSSDGDDAFGSSGPGSPAASESSSNTESSSSTSSETGCSYISFSPVDSLIDHIFLNSDAAVACVSDTDLTNIFASEDLPQDIHHALELLWSSTIIRNCADVRLQDCTPVVPVDCPLFRIEDMLRVISPATSEEGTLVDSELSDWRTCCEPKIAPSWGQPASTLDSSQLLLNDFVAENADAPIRQMMSSYLEAMMSSQYLPTVLSNCPSDDAVEGYPRDEFELHPDDPADGSGDVKSTSSEQDAIEATQMEKPQMQNTLAACRSRKRKLDDQRDLATTIEETEMWTQRAMRLKALSERQGQPVHQRALRTPVEREKEEIETWRQQAMESQLWLESQGFGHESEASSSELA</sequence>
<gene>
    <name evidence="3" type="ORF">K466DRAFT_586487</name>
</gene>
<dbReference type="CDD" id="cd12193">
    <property type="entry name" value="bZIP_GCN4"/>
    <property type="match status" value="1"/>
</dbReference>
<evidence type="ECO:0000256" key="1">
    <source>
        <dbReference type="SAM" id="MobiDB-lite"/>
    </source>
</evidence>
<organism evidence="3 4">
    <name type="scientific">Polyporus arcularius HHB13444</name>
    <dbReference type="NCBI Taxonomy" id="1314778"/>
    <lineage>
        <taxon>Eukaryota</taxon>
        <taxon>Fungi</taxon>
        <taxon>Dikarya</taxon>
        <taxon>Basidiomycota</taxon>
        <taxon>Agaricomycotina</taxon>
        <taxon>Agaricomycetes</taxon>
        <taxon>Polyporales</taxon>
        <taxon>Polyporaceae</taxon>
        <taxon>Polyporus</taxon>
    </lineage>
</organism>
<evidence type="ECO:0000313" key="4">
    <source>
        <dbReference type="Proteomes" id="UP000308197"/>
    </source>
</evidence>
<proteinExistence type="predicted"/>
<evidence type="ECO:0000259" key="2">
    <source>
        <dbReference type="PROSITE" id="PS00036"/>
    </source>
</evidence>
<evidence type="ECO:0000313" key="3">
    <source>
        <dbReference type="EMBL" id="TFK87283.1"/>
    </source>
</evidence>
<reference evidence="3 4" key="1">
    <citation type="journal article" date="2019" name="Nat. Ecol. Evol.">
        <title>Megaphylogeny resolves global patterns of mushroom evolution.</title>
        <authorList>
            <person name="Varga T."/>
            <person name="Krizsan K."/>
            <person name="Foldi C."/>
            <person name="Dima B."/>
            <person name="Sanchez-Garcia M."/>
            <person name="Sanchez-Ramirez S."/>
            <person name="Szollosi G.J."/>
            <person name="Szarkandi J.G."/>
            <person name="Papp V."/>
            <person name="Albert L."/>
            <person name="Andreopoulos W."/>
            <person name="Angelini C."/>
            <person name="Antonin V."/>
            <person name="Barry K.W."/>
            <person name="Bougher N.L."/>
            <person name="Buchanan P."/>
            <person name="Buyck B."/>
            <person name="Bense V."/>
            <person name="Catcheside P."/>
            <person name="Chovatia M."/>
            <person name="Cooper J."/>
            <person name="Damon W."/>
            <person name="Desjardin D."/>
            <person name="Finy P."/>
            <person name="Geml J."/>
            <person name="Haridas S."/>
            <person name="Hughes K."/>
            <person name="Justo A."/>
            <person name="Karasinski D."/>
            <person name="Kautmanova I."/>
            <person name="Kiss B."/>
            <person name="Kocsube S."/>
            <person name="Kotiranta H."/>
            <person name="LaButti K.M."/>
            <person name="Lechner B.E."/>
            <person name="Liimatainen K."/>
            <person name="Lipzen A."/>
            <person name="Lukacs Z."/>
            <person name="Mihaltcheva S."/>
            <person name="Morgado L.N."/>
            <person name="Niskanen T."/>
            <person name="Noordeloos M.E."/>
            <person name="Ohm R.A."/>
            <person name="Ortiz-Santana B."/>
            <person name="Ovrebo C."/>
            <person name="Racz N."/>
            <person name="Riley R."/>
            <person name="Savchenko A."/>
            <person name="Shiryaev A."/>
            <person name="Soop K."/>
            <person name="Spirin V."/>
            <person name="Szebenyi C."/>
            <person name="Tomsovsky M."/>
            <person name="Tulloss R.E."/>
            <person name="Uehling J."/>
            <person name="Grigoriev I.V."/>
            <person name="Vagvolgyi C."/>
            <person name="Papp T."/>
            <person name="Martin F.M."/>
            <person name="Miettinen O."/>
            <person name="Hibbett D.S."/>
            <person name="Nagy L.G."/>
        </authorList>
    </citation>
    <scope>NUCLEOTIDE SEQUENCE [LARGE SCALE GENOMIC DNA]</scope>
    <source>
        <strain evidence="3 4">HHB13444</strain>
    </source>
</reference>
<feature type="domain" description="BZIP" evidence="2">
    <location>
        <begin position="552"/>
        <end position="567"/>
    </location>
</feature>
<dbReference type="STRING" id="1314778.A0A5C3PMR3"/>
<dbReference type="InterPro" id="IPR004827">
    <property type="entry name" value="bZIP"/>
</dbReference>
<dbReference type="EMBL" id="ML211160">
    <property type="protein sequence ID" value="TFK87283.1"/>
    <property type="molecule type" value="Genomic_DNA"/>
</dbReference>
<feature type="compositionally biased region" description="Low complexity" evidence="1">
    <location>
        <begin position="300"/>
        <end position="337"/>
    </location>
</feature>
<dbReference type="InParanoid" id="A0A5C3PMR3"/>
<dbReference type="PROSITE" id="PS00036">
    <property type="entry name" value="BZIP_BASIC"/>
    <property type="match status" value="1"/>
</dbReference>
<dbReference type="AlphaFoldDB" id="A0A5C3PMR3"/>
<name>A0A5C3PMR3_9APHY</name>
<dbReference type="GO" id="GO:0003700">
    <property type="term" value="F:DNA-binding transcription factor activity"/>
    <property type="evidence" value="ECO:0007669"/>
    <property type="project" value="InterPro"/>
</dbReference>